<dbReference type="RefSeq" id="WP_191319333.1">
    <property type="nucleotide sequence ID" value="NZ_BNCG01000007.1"/>
</dbReference>
<feature type="transmembrane region" description="Helical" evidence="2">
    <location>
        <begin position="286"/>
        <end position="307"/>
    </location>
</feature>
<keyword evidence="2" id="KW-0472">Membrane</keyword>
<reference evidence="4" key="1">
    <citation type="journal article" date="2019" name="Int. J. Syst. Evol. Microbiol.">
        <title>The Global Catalogue of Microorganisms (GCM) 10K type strain sequencing project: providing services to taxonomists for standard genome sequencing and annotation.</title>
        <authorList>
            <consortium name="The Broad Institute Genomics Platform"/>
            <consortium name="The Broad Institute Genome Sequencing Center for Infectious Disease"/>
            <person name="Wu L."/>
            <person name="Ma J."/>
        </authorList>
    </citation>
    <scope>NUCLEOTIDE SEQUENCE [LARGE SCALE GENOMIC DNA]</scope>
    <source>
        <strain evidence="4">KCTC 42282</strain>
    </source>
</reference>
<organism evidence="3 4">
    <name type="scientific">Camelimonas fluminis</name>
    <dbReference type="NCBI Taxonomy" id="1576911"/>
    <lineage>
        <taxon>Bacteria</taxon>
        <taxon>Pseudomonadati</taxon>
        <taxon>Pseudomonadota</taxon>
        <taxon>Alphaproteobacteria</taxon>
        <taxon>Hyphomicrobiales</taxon>
        <taxon>Chelatococcaceae</taxon>
        <taxon>Camelimonas</taxon>
    </lineage>
</organism>
<keyword evidence="2" id="KW-0812">Transmembrane</keyword>
<feature type="compositionally biased region" description="Polar residues" evidence="1">
    <location>
        <begin position="81"/>
        <end position="95"/>
    </location>
</feature>
<evidence type="ECO:0000313" key="3">
    <source>
        <dbReference type="EMBL" id="MFC3639362.1"/>
    </source>
</evidence>
<dbReference type="Proteomes" id="UP001595704">
    <property type="component" value="Unassembled WGS sequence"/>
</dbReference>
<evidence type="ECO:0000256" key="2">
    <source>
        <dbReference type="SAM" id="Phobius"/>
    </source>
</evidence>
<dbReference type="EMBL" id="JBHRYC010000093">
    <property type="protein sequence ID" value="MFC3639362.1"/>
    <property type="molecule type" value="Genomic_DNA"/>
</dbReference>
<accession>A0ABV7UMN1</accession>
<evidence type="ECO:0000256" key="1">
    <source>
        <dbReference type="SAM" id="MobiDB-lite"/>
    </source>
</evidence>
<comment type="caution">
    <text evidence="3">The sequence shown here is derived from an EMBL/GenBank/DDBJ whole genome shotgun (WGS) entry which is preliminary data.</text>
</comment>
<sequence>MRKAAPLLVLVLLLGAAAALALLARGNRHDDRTVIGNKGLELWLQANNIPVLGPAAVSNQPASGLSLRLLPLHAPAEDAPSSRSGKKPTTPSPESANLAGKLQELPTLVILPKWSAAILRNETAQGASLASTATIYGQLRQLDLSRLRLRRLGPGFEEAWFSPAPDRPPQDGQSRARLYRAQLFDRSTLPAHCDELAGTSAGALLLRCEDDASFYLLSDPDLLNNHGLTQGDNAAFALALIRRLRGGGEVRPVYLDTGGPLLDGDGDGATDEGRSYERSAAEFGRLLSWPLSMIWSAILLVTALCLWRGAYRFGPPMRSGDAAMDISKATAVAATARLLRLSGNDGRMAAQFVHNLLADRAVARFGPGAGTDAGIDRLFGHFARRDAAAAQALRAVAAALIEGGPAMGRQDLHNNLDRFKTLLGSMDVGP</sequence>
<name>A0ABV7UMN1_9HYPH</name>
<keyword evidence="2" id="KW-1133">Transmembrane helix</keyword>
<gene>
    <name evidence="3" type="ORF">ACFONL_18660</name>
</gene>
<protein>
    <recommendedName>
        <fullName evidence="5">DUF4350 domain-containing protein</fullName>
    </recommendedName>
</protein>
<keyword evidence="4" id="KW-1185">Reference proteome</keyword>
<evidence type="ECO:0008006" key="5">
    <source>
        <dbReference type="Google" id="ProtNLM"/>
    </source>
</evidence>
<evidence type="ECO:0000313" key="4">
    <source>
        <dbReference type="Proteomes" id="UP001595704"/>
    </source>
</evidence>
<feature type="region of interest" description="Disordered" evidence="1">
    <location>
        <begin position="75"/>
        <end position="98"/>
    </location>
</feature>
<proteinExistence type="predicted"/>